<dbReference type="Gene3D" id="3.40.50.300">
    <property type="entry name" value="P-loop containing nucleotide triphosphate hydrolases"/>
    <property type="match status" value="1"/>
</dbReference>
<proteinExistence type="inferred from homology"/>
<dbReference type="GO" id="GO:0003746">
    <property type="term" value="F:translation elongation factor activity"/>
    <property type="evidence" value="ECO:0007669"/>
    <property type="project" value="UniProtKB-UniRule"/>
</dbReference>
<keyword evidence="14" id="KW-0251">Elongation factor</keyword>
<dbReference type="Gene3D" id="3.30.70.870">
    <property type="entry name" value="Elongation Factor G (Translational Gtpase), domain 3"/>
    <property type="match status" value="1"/>
</dbReference>
<dbReference type="FunFam" id="3.40.50.300:FF:000078">
    <property type="entry name" value="Elongation factor 4"/>
    <property type="match status" value="1"/>
</dbReference>
<dbReference type="InterPro" id="IPR005225">
    <property type="entry name" value="Small_GTP-bd"/>
</dbReference>
<comment type="caution">
    <text evidence="14">The sequence shown here is derived from an EMBL/GenBank/DDBJ whole genome shotgun (WGS) entry which is preliminary data.</text>
</comment>
<dbReference type="InterPro" id="IPR035647">
    <property type="entry name" value="EFG_III/V"/>
</dbReference>
<dbReference type="SUPFAM" id="SSF52540">
    <property type="entry name" value="P-loop containing nucleoside triphosphate hydrolases"/>
    <property type="match status" value="1"/>
</dbReference>
<dbReference type="SMART" id="SM00838">
    <property type="entry name" value="EFG_C"/>
    <property type="match status" value="1"/>
</dbReference>
<dbReference type="InterPro" id="IPR000640">
    <property type="entry name" value="EFG_V-like"/>
</dbReference>
<feature type="binding site" evidence="12">
    <location>
        <begin position="132"/>
        <end position="135"/>
    </location>
    <ligand>
        <name>GTP</name>
        <dbReference type="ChEBI" id="CHEBI:37565"/>
    </ligand>
</feature>
<evidence type="ECO:0000256" key="6">
    <source>
        <dbReference type="ARBA" id="ARBA00023134"/>
    </source>
</evidence>
<dbReference type="InterPro" id="IPR006297">
    <property type="entry name" value="EF-4"/>
</dbReference>
<dbReference type="GO" id="GO:0043022">
    <property type="term" value="F:ribosome binding"/>
    <property type="evidence" value="ECO:0007669"/>
    <property type="project" value="UniProtKB-UniRule"/>
</dbReference>
<keyword evidence="6 12" id="KW-0342">GTP-binding</keyword>
<dbReference type="Pfam" id="PF00009">
    <property type="entry name" value="GTP_EFTU"/>
    <property type="match status" value="1"/>
</dbReference>
<keyword evidence="4 12" id="KW-0378">Hydrolase</keyword>
<dbReference type="NCBIfam" id="TIGR01393">
    <property type="entry name" value="lepA"/>
    <property type="match status" value="1"/>
</dbReference>
<dbReference type="FunFam" id="3.30.70.240:FF:000007">
    <property type="entry name" value="Translation factor GUF1, mitochondrial"/>
    <property type="match status" value="1"/>
</dbReference>
<comment type="function">
    <text evidence="9 12">Required for accurate and efficient protein synthesis under certain stress conditions. May act as a fidelity factor of the translation reaction, by catalyzing a one-codon backward translocation of tRNAs on improperly translocated ribosomes. Back-translocation proceeds from a post-translocation (POST) complex to a pre-translocation (PRE) complex, thus giving elongation factor G a second chance to translocate the tRNAs correctly. Binds to ribosomes in a GTP-dependent manner.</text>
</comment>
<dbReference type="Gene3D" id="3.30.70.2570">
    <property type="entry name" value="Elongation factor 4, C-terminal domain"/>
    <property type="match status" value="1"/>
</dbReference>
<evidence type="ECO:0000256" key="4">
    <source>
        <dbReference type="ARBA" id="ARBA00022801"/>
    </source>
</evidence>
<dbReference type="CDD" id="cd01890">
    <property type="entry name" value="LepA"/>
    <property type="match status" value="1"/>
</dbReference>
<dbReference type="InterPro" id="IPR013842">
    <property type="entry name" value="LepA_CTD"/>
</dbReference>
<dbReference type="PROSITE" id="PS00301">
    <property type="entry name" value="G_TR_1"/>
    <property type="match status" value="1"/>
</dbReference>
<dbReference type="RefSeq" id="WP_169099856.1">
    <property type="nucleotide sequence ID" value="NZ_JABBVZ010000037.1"/>
</dbReference>
<dbReference type="CDD" id="cd16260">
    <property type="entry name" value="EF4_III"/>
    <property type="match status" value="1"/>
</dbReference>
<gene>
    <name evidence="12 14" type="primary">lepA</name>
    <name evidence="14" type="ORF">HIJ39_11630</name>
</gene>
<accession>A0A7Y0Q2A8</accession>
<dbReference type="Gene3D" id="2.40.30.10">
    <property type="entry name" value="Translation factors"/>
    <property type="match status" value="1"/>
</dbReference>
<dbReference type="GO" id="GO:0005525">
    <property type="term" value="F:GTP binding"/>
    <property type="evidence" value="ECO:0007669"/>
    <property type="project" value="UniProtKB-UniRule"/>
</dbReference>
<evidence type="ECO:0000256" key="7">
    <source>
        <dbReference type="ARBA" id="ARBA00023136"/>
    </source>
</evidence>
<keyword evidence="15" id="KW-1185">Reference proteome</keyword>
<protein>
    <recommendedName>
        <fullName evidence="11 12">Elongation factor 4</fullName>
        <shortName evidence="12">EF-4</shortName>
        <ecNumber evidence="11 12">3.6.5.n1</ecNumber>
    </recommendedName>
    <alternativeName>
        <fullName evidence="12">Ribosomal back-translocase LepA</fullName>
    </alternativeName>
</protein>
<feature type="binding site" evidence="12">
    <location>
        <begin position="16"/>
        <end position="21"/>
    </location>
    <ligand>
        <name>GTP</name>
        <dbReference type="ChEBI" id="CHEBI:37565"/>
    </ligand>
</feature>
<evidence type="ECO:0000256" key="9">
    <source>
        <dbReference type="ARBA" id="ARBA00057626"/>
    </source>
</evidence>
<dbReference type="CDD" id="cd03709">
    <property type="entry name" value="lepA_C"/>
    <property type="match status" value="1"/>
</dbReference>
<evidence type="ECO:0000256" key="1">
    <source>
        <dbReference type="ARBA" id="ARBA00005454"/>
    </source>
</evidence>
<dbReference type="EMBL" id="JABBVZ010000037">
    <property type="protein sequence ID" value="NMP22998.1"/>
    <property type="molecule type" value="Genomic_DNA"/>
</dbReference>
<dbReference type="InterPro" id="IPR031157">
    <property type="entry name" value="G_TR_CS"/>
</dbReference>
<evidence type="ECO:0000256" key="8">
    <source>
        <dbReference type="ARBA" id="ARBA00050293"/>
    </source>
</evidence>
<evidence type="ECO:0000256" key="3">
    <source>
        <dbReference type="ARBA" id="ARBA00022741"/>
    </source>
</evidence>
<dbReference type="Pfam" id="PF00679">
    <property type="entry name" value="EFG_C"/>
    <property type="match status" value="1"/>
</dbReference>
<dbReference type="AlphaFoldDB" id="A0A7Y0Q2A8"/>
<dbReference type="Gene3D" id="3.30.70.240">
    <property type="match status" value="1"/>
</dbReference>
<keyword evidence="3 12" id="KW-0547">Nucleotide-binding</keyword>
<evidence type="ECO:0000313" key="14">
    <source>
        <dbReference type="EMBL" id="NMP22998.1"/>
    </source>
</evidence>
<dbReference type="InterPro" id="IPR027417">
    <property type="entry name" value="P-loop_NTPase"/>
</dbReference>
<dbReference type="SUPFAM" id="SSF54980">
    <property type="entry name" value="EF-G C-terminal domain-like"/>
    <property type="match status" value="2"/>
</dbReference>
<dbReference type="PROSITE" id="PS51722">
    <property type="entry name" value="G_TR_2"/>
    <property type="match status" value="1"/>
</dbReference>
<dbReference type="FunFam" id="2.40.30.10:FF:000015">
    <property type="entry name" value="Translation factor GUF1, mitochondrial"/>
    <property type="match status" value="1"/>
</dbReference>
<dbReference type="PANTHER" id="PTHR43512">
    <property type="entry name" value="TRANSLATION FACTOR GUF1-RELATED"/>
    <property type="match status" value="1"/>
</dbReference>
<dbReference type="InterPro" id="IPR004161">
    <property type="entry name" value="EFTu-like_2"/>
</dbReference>
<dbReference type="CDD" id="cd03699">
    <property type="entry name" value="EF4_II"/>
    <property type="match status" value="1"/>
</dbReference>
<dbReference type="InterPro" id="IPR038363">
    <property type="entry name" value="LepA_C_sf"/>
</dbReference>
<evidence type="ECO:0000259" key="13">
    <source>
        <dbReference type="PROSITE" id="PS51722"/>
    </source>
</evidence>
<evidence type="ECO:0000256" key="5">
    <source>
        <dbReference type="ARBA" id="ARBA00022917"/>
    </source>
</evidence>
<evidence type="ECO:0000256" key="12">
    <source>
        <dbReference type="HAMAP-Rule" id="MF_00071"/>
    </source>
</evidence>
<reference evidence="14 15" key="1">
    <citation type="submission" date="2020-04" db="EMBL/GenBank/DDBJ databases">
        <authorList>
            <person name="Zhang R."/>
            <person name="Schippers A."/>
        </authorList>
    </citation>
    <scope>NUCLEOTIDE SEQUENCE [LARGE SCALE GENOMIC DNA]</scope>
    <source>
        <strain evidence="14 15">DSM 109850</strain>
    </source>
</reference>
<organism evidence="14 15">
    <name type="scientific">Sulfobacillus harzensis</name>
    <dbReference type="NCBI Taxonomy" id="2729629"/>
    <lineage>
        <taxon>Bacteria</taxon>
        <taxon>Bacillati</taxon>
        <taxon>Bacillota</taxon>
        <taxon>Clostridia</taxon>
        <taxon>Eubacteriales</taxon>
        <taxon>Clostridiales Family XVII. Incertae Sedis</taxon>
        <taxon>Sulfobacillus</taxon>
    </lineage>
</organism>
<keyword evidence="2 12" id="KW-1003">Cell membrane</keyword>
<comment type="subcellular location">
    <subcellularLocation>
        <location evidence="12">Cell membrane</location>
        <topology evidence="12">Peripheral membrane protein</topology>
        <orientation evidence="12">Cytoplasmic side</orientation>
    </subcellularLocation>
</comment>
<name>A0A7Y0Q2A8_9FIRM</name>
<dbReference type="Pfam" id="PF03144">
    <property type="entry name" value="GTP_EFTU_D2"/>
    <property type="match status" value="1"/>
</dbReference>
<evidence type="ECO:0000256" key="11">
    <source>
        <dbReference type="ARBA" id="ARBA00066744"/>
    </source>
</evidence>
<dbReference type="InterPro" id="IPR000795">
    <property type="entry name" value="T_Tr_GTP-bd_dom"/>
</dbReference>
<dbReference type="GO" id="GO:0003924">
    <property type="term" value="F:GTPase activity"/>
    <property type="evidence" value="ECO:0007669"/>
    <property type="project" value="UniProtKB-UniRule"/>
</dbReference>
<dbReference type="SUPFAM" id="SSF50447">
    <property type="entry name" value="Translation proteins"/>
    <property type="match status" value="1"/>
</dbReference>
<dbReference type="GO" id="GO:0005886">
    <property type="term" value="C:plasma membrane"/>
    <property type="evidence" value="ECO:0007669"/>
    <property type="project" value="UniProtKB-SubCell"/>
</dbReference>
<dbReference type="PANTHER" id="PTHR43512:SF4">
    <property type="entry name" value="TRANSLATION FACTOR GUF1 HOMOLOG, CHLOROPLASTIC"/>
    <property type="match status" value="1"/>
</dbReference>
<dbReference type="FunFam" id="3.30.70.870:FF:000004">
    <property type="entry name" value="Translation factor GUF1, mitochondrial"/>
    <property type="match status" value="1"/>
</dbReference>
<evidence type="ECO:0000256" key="2">
    <source>
        <dbReference type="ARBA" id="ARBA00022475"/>
    </source>
</evidence>
<keyword evidence="7 12" id="KW-0472">Membrane</keyword>
<evidence type="ECO:0000313" key="15">
    <source>
        <dbReference type="Proteomes" id="UP000533476"/>
    </source>
</evidence>
<dbReference type="EC" id="3.6.5.n1" evidence="11 12"/>
<dbReference type="GO" id="GO:0045727">
    <property type="term" value="P:positive regulation of translation"/>
    <property type="evidence" value="ECO:0007669"/>
    <property type="project" value="UniProtKB-UniRule"/>
</dbReference>
<dbReference type="InterPro" id="IPR035654">
    <property type="entry name" value="LepA_IV"/>
</dbReference>
<dbReference type="Proteomes" id="UP000533476">
    <property type="component" value="Unassembled WGS sequence"/>
</dbReference>
<comment type="catalytic activity">
    <reaction evidence="8 12">
        <text>GTP + H2O = GDP + phosphate + H(+)</text>
        <dbReference type="Rhea" id="RHEA:19669"/>
        <dbReference type="ChEBI" id="CHEBI:15377"/>
        <dbReference type="ChEBI" id="CHEBI:15378"/>
        <dbReference type="ChEBI" id="CHEBI:37565"/>
        <dbReference type="ChEBI" id="CHEBI:43474"/>
        <dbReference type="ChEBI" id="CHEBI:58189"/>
        <dbReference type="EC" id="3.6.5.n1"/>
    </reaction>
</comment>
<comment type="similarity">
    <text evidence="10">Belongs to the GTP-binding elongation factor family. LepA subfamily.</text>
</comment>
<keyword evidence="5 12" id="KW-0648">Protein biosynthesis</keyword>
<evidence type="ECO:0000256" key="10">
    <source>
        <dbReference type="ARBA" id="ARBA00061052"/>
    </source>
</evidence>
<dbReference type="FunFam" id="3.30.70.2570:FF:000001">
    <property type="entry name" value="Translation factor GUF1, mitochondrial"/>
    <property type="match status" value="1"/>
</dbReference>
<comment type="similarity">
    <text evidence="1 12">Belongs to the TRAFAC class translation factor GTPase superfamily. Classic translation factor GTPase family. LepA subfamily.</text>
</comment>
<dbReference type="HAMAP" id="MF_00071">
    <property type="entry name" value="LepA"/>
    <property type="match status" value="1"/>
</dbReference>
<sequence>MEQRHIRNFSIIAHIDHGKSTLADRLIEVTGALSSREMAPQVLDSMELERERGITIKAQAVRLVYQHQGETYELNLIDTPGHVDFTYEVSRALQACEGALLVVDAAQGVEAQTLANLYLALEHDLAIIPIINKIDLPSADPEKVMEQLLDIGLDGTEAVPVSAKQGIGIDRVLAEVVEKVPPPAGDARGALRALIFDSRFDSYKGVLVYIRVVDGSLKIGDRIRFMATSKEFEVTEMGVFGPHPVPVDHLDTGEVGFFAAQIKTVQDTRVGDTVTLADRPAEAPLPGYRPAQPMVYSGLYPVDSADYGRLREALEKLQLNDAALTFEPETSAALGFGFRAGFLGLLHMEVIQERLEREYDLTLITTAPNVVYRVTLVSGEVVRVDNPALLPPAGDIQTIEEPVVEASIITPSDYIGAVMELAQERRGIYLNLSYLDNVRAMLTYRLPLGEIMYDFFDQLKSRTRGYASLDYQLAGLQPADLVRMDILLNGEVVDALSTIVHRDRAYQKGRALAEKLRELIPRQLFEVPIQAAIGARVIARETVKALRKDVLAKCYGGDITRKRKLLEKQKEGKRRMKSVGSVEIPQEAFMAILRVEES</sequence>
<dbReference type="Pfam" id="PF06421">
    <property type="entry name" value="LepA_C"/>
    <property type="match status" value="1"/>
</dbReference>
<dbReference type="InterPro" id="IPR009000">
    <property type="entry name" value="Transl_B-barrel_sf"/>
</dbReference>
<dbReference type="PRINTS" id="PR00315">
    <property type="entry name" value="ELONGATNFCT"/>
</dbReference>
<dbReference type="NCBIfam" id="TIGR00231">
    <property type="entry name" value="small_GTP"/>
    <property type="match status" value="1"/>
</dbReference>
<feature type="domain" description="Tr-type G" evidence="13">
    <location>
        <begin position="4"/>
        <end position="184"/>
    </location>
</feature>